<evidence type="ECO:0000313" key="2">
    <source>
        <dbReference type="EMBL" id="EEF61623.1"/>
    </source>
</evidence>
<gene>
    <name evidence="2" type="ORF">Cflav_PD4302</name>
</gene>
<keyword evidence="1" id="KW-0732">Signal</keyword>
<evidence type="ECO:0000313" key="3">
    <source>
        <dbReference type="Proteomes" id="UP000003688"/>
    </source>
</evidence>
<feature type="signal peptide" evidence="1">
    <location>
        <begin position="1"/>
        <end position="25"/>
    </location>
</feature>
<organism evidence="2 3">
    <name type="scientific">Pedosphaera parvula (strain Ellin514)</name>
    <dbReference type="NCBI Taxonomy" id="320771"/>
    <lineage>
        <taxon>Bacteria</taxon>
        <taxon>Pseudomonadati</taxon>
        <taxon>Verrucomicrobiota</taxon>
        <taxon>Pedosphaerae</taxon>
        <taxon>Pedosphaerales</taxon>
        <taxon>Pedosphaeraceae</taxon>
        <taxon>Pedosphaera</taxon>
    </lineage>
</organism>
<dbReference type="RefSeq" id="WP_007414515.1">
    <property type="nucleotide sequence ID" value="NZ_ABOX02000009.1"/>
</dbReference>
<feature type="chain" id="PRO_5002894335" evidence="1">
    <location>
        <begin position="26"/>
        <end position="103"/>
    </location>
</feature>
<evidence type="ECO:0000256" key="1">
    <source>
        <dbReference type="SAM" id="SignalP"/>
    </source>
</evidence>
<dbReference type="Proteomes" id="UP000003688">
    <property type="component" value="Unassembled WGS sequence"/>
</dbReference>
<dbReference type="OrthoDB" id="200209at2"/>
<name>B9XEW3_PEDPL</name>
<dbReference type="AlphaFoldDB" id="B9XEW3"/>
<proteinExistence type="predicted"/>
<protein>
    <submittedName>
        <fullName evidence="2">Uncharacterized protein</fullName>
    </submittedName>
</protein>
<keyword evidence="3" id="KW-1185">Reference proteome</keyword>
<reference evidence="2 3" key="1">
    <citation type="journal article" date="2011" name="J. Bacteriol.">
        <title>Genome sequence of 'Pedosphaera parvula' Ellin514, an aerobic Verrucomicrobial isolate from pasture soil.</title>
        <authorList>
            <person name="Kant R."/>
            <person name="van Passel M.W."/>
            <person name="Sangwan P."/>
            <person name="Palva A."/>
            <person name="Lucas S."/>
            <person name="Copeland A."/>
            <person name="Lapidus A."/>
            <person name="Glavina Del Rio T."/>
            <person name="Dalin E."/>
            <person name="Tice H."/>
            <person name="Bruce D."/>
            <person name="Goodwin L."/>
            <person name="Pitluck S."/>
            <person name="Chertkov O."/>
            <person name="Larimer F.W."/>
            <person name="Land M.L."/>
            <person name="Hauser L."/>
            <person name="Brettin T.S."/>
            <person name="Detter J.C."/>
            <person name="Han S."/>
            <person name="de Vos W.M."/>
            <person name="Janssen P.H."/>
            <person name="Smidt H."/>
        </authorList>
    </citation>
    <scope>NUCLEOTIDE SEQUENCE [LARGE SCALE GENOMIC DNA]</scope>
    <source>
        <strain evidence="2 3">Ellin514</strain>
    </source>
</reference>
<dbReference type="STRING" id="320771.Cflav_PD4302"/>
<accession>B9XEW3</accession>
<comment type="caution">
    <text evidence="2">The sequence shown here is derived from an EMBL/GenBank/DDBJ whole genome shotgun (WGS) entry which is preliminary data.</text>
</comment>
<dbReference type="EMBL" id="ABOX02000009">
    <property type="protein sequence ID" value="EEF61623.1"/>
    <property type="molecule type" value="Genomic_DNA"/>
</dbReference>
<sequence precursor="true">MKAFKLTLLTAALGGILITTSSGPAADAKKDSKSYPLKTCVVSDEKLGGDMGDPYIFTYKDKNNKNDPGREVRLCCKSCLKDFNKEPAKYLKKIDDAEKSAKK</sequence>